<evidence type="ECO:0000313" key="6">
    <source>
        <dbReference type="Proteomes" id="UP000828390"/>
    </source>
</evidence>
<reference evidence="5" key="1">
    <citation type="journal article" date="2019" name="bioRxiv">
        <title>The Genome of the Zebra Mussel, Dreissena polymorpha: A Resource for Invasive Species Research.</title>
        <authorList>
            <person name="McCartney M.A."/>
            <person name="Auch B."/>
            <person name="Kono T."/>
            <person name="Mallez S."/>
            <person name="Zhang Y."/>
            <person name="Obille A."/>
            <person name="Becker A."/>
            <person name="Abrahante J.E."/>
            <person name="Garbe J."/>
            <person name="Badalamenti J.P."/>
            <person name="Herman A."/>
            <person name="Mangelson H."/>
            <person name="Liachko I."/>
            <person name="Sullivan S."/>
            <person name="Sone E.D."/>
            <person name="Koren S."/>
            <person name="Silverstein K.A.T."/>
            <person name="Beckman K.B."/>
            <person name="Gohl D.M."/>
        </authorList>
    </citation>
    <scope>NUCLEOTIDE SEQUENCE</scope>
    <source>
        <strain evidence="5">Duluth1</strain>
        <tissue evidence="5">Whole animal</tissue>
    </source>
</reference>
<name>A0A9D4HTM7_DREPO</name>
<keyword evidence="2" id="KW-0862">Zinc</keyword>
<keyword evidence="1 3" id="KW-0479">Metal-binding</keyword>
<organism evidence="5 6">
    <name type="scientific">Dreissena polymorpha</name>
    <name type="common">Zebra mussel</name>
    <name type="synonym">Mytilus polymorpha</name>
    <dbReference type="NCBI Taxonomy" id="45954"/>
    <lineage>
        <taxon>Eukaryota</taxon>
        <taxon>Metazoa</taxon>
        <taxon>Spiralia</taxon>
        <taxon>Lophotrochozoa</taxon>
        <taxon>Mollusca</taxon>
        <taxon>Bivalvia</taxon>
        <taxon>Autobranchia</taxon>
        <taxon>Heteroconchia</taxon>
        <taxon>Euheterodonta</taxon>
        <taxon>Imparidentia</taxon>
        <taxon>Neoheterodontei</taxon>
        <taxon>Myida</taxon>
        <taxon>Dreissenoidea</taxon>
        <taxon>Dreissenidae</taxon>
        <taxon>Dreissena</taxon>
    </lineage>
</organism>
<evidence type="ECO:0000259" key="4">
    <source>
        <dbReference type="PROSITE" id="PS50089"/>
    </source>
</evidence>
<keyword evidence="1 3" id="KW-0863">Zinc-finger</keyword>
<feature type="domain" description="RING-type" evidence="4">
    <location>
        <begin position="24"/>
        <end position="59"/>
    </location>
</feature>
<dbReference type="InterPro" id="IPR001841">
    <property type="entry name" value="Znf_RING"/>
</dbReference>
<dbReference type="AlphaFoldDB" id="A0A9D4HTM7"/>
<dbReference type="Gene3D" id="3.30.40.10">
    <property type="entry name" value="Zinc/RING finger domain, C3HC4 (zinc finger)"/>
    <property type="match status" value="2"/>
</dbReference>
<dbReference type="EMBL" id="JAIWYP010000012">
    <property type="protein sequence ID" value="KAH3729043.1"/>
    <property type="molecule type" value="Genomic_DNA"/>
</dbReference>
<dbReference type="PROSITE" id="PS50089">
    <property type="entry name" value="ZF_RING_2"/>
    <property type="match status" value="1"/>
</dbReference>
<dbReference type="Proteomes" id="UP000828390">
    <property type="component" value="Unassembled WGS sequence"/>
</dbReference>
<keyword evidence="6" id="KW-1185">Reference proteome</keyword>
<proteinExistence type="predicted"/>
<gene>
    <name evidence="5" type="ORF">DPMN_055006</name>
</gene>
<reference evidence="5" key="2">
    <citation type="submission" date="2020-11" db="EMBL/GenBank/DDBJ databases">
        <authorList>
            <person name="McCartney M.A."/>
            <person name="Auch B."/>
            <person name="Kono T."/>
            <person name="Mallez S."/>
            <person name="Becker A."/>
            <person name="Gohl D.M."/>
            <person name="Silverstein K.A.T."/>
            <person name="Koren S."/>
            <person name="Bechman K.B."/>
            <person name="Herman A."/>
            <person name="Abrahante J.E."/>
            <person name="Garbe J."/>
        </authorList>
    </citation>
    <scope>NUCLEOTIDE SEQUENCE</scope>
    <source>
        <strain evidence="5">Duluth1</strain>
        <tissue evidence="5">Whole animal</tissue>
    </source>
</reference>
<comment type="caution">
    <text evidence="5">The sequence shown here is derived from an EMBL/GenBank/DDBJ whole genome shotgun (WGS) entry which is preliminary data.</text>
</comment>
<dbReference type="GO" id="GO:0008270">
    <property type="term" value="F:zinc ion binding"/>
    <property type="evidence" value="ECO:0007669"/>
    <property type="project" value="UniProtKB-KW"/>
</dbReference>
<dbReference type="InterPro" id="IPR013083">
    <property type="entry name" value="Znf_RING/FYVE/PHD"/>
</dbReference>
<evidence type="ECO:0000256" key="1">
    <source>
        <dbReference type="ARBA" id="ARBA00022771"/>
    </source>
</evidence>
<protein>
    <recommendedName>
        <fullName evidence="4">RING-type domain-containing protein</fullName>
    </recommendedName>
</protein>
<accession>A0A9D4HTM7</accession>
<evidence type="ECO:0000256" key="3">
    <source>
        <dbReference type="PROSITE-ProRule" id="PRU00175"/>
    </source>
</evidence>
<evidence type="ECO:0000256" key="2">
    <source>
        <dbReference type="ARBA" id="ARBA00022833"/>
    </source>
</evidence>
<dbReference type="Pfam" id="PF13920">
    <property type="entry name" value="zf-C3HC4_3"/>
    <property type="match status" value="1"/>
</dbReference>
<evidence type="ECO:0000313" key="5">
    <source>
        <dbReference type="EMBL" id="KAH3729043.1"/>
    </source>
</evidence>
<sequence length="137" mass="15565">MGNGKDARIPPKEENTRLKKLVCCSKCQVNYKSALFRPCCHLNMCIICAFGLKYCPECNSTKEEIFKVILTPLIQTIVSDNARLKSELYCGKCKVEPSNVLFFPCQHHLLCLDCANYLEVCCACSAEIRRTKQTFRS</sequence>